<organism evidence="4 5">
    <name type="scientific">Stylosanthes scabra</name>
    <dbReference type="NCBI Taxonomy" id="79078"/>
    <lineage>
        <taxon>Eukaryota</taxon>
        <taxon>Viridiplantae</taxon>
        <taxon>Streptophyta</taxon>
        <taxon>Embryophyta</taxon>
        <taxon>Tracheophyta</taxon>
        <taxon>Spermatophyta</taxon>
        <taxon>Magnoliopsida</taxon>
        <taxon>eudicotyledons</taxon>
        <taxon>Gunneridae</taxon>
        <taxon>Pentapetalae</taxon>
        <taxon>rosids</taxon>
        <taxon>fabids</taxon>
        <taxon>Fabales</taxon>
        <taxon>Fabaceae</taxon>
        <taxon>Papilionoideae</taxon>
        <taxon>50 kb inversion clade</taxon>
        <taxon>dalbergioids sensu lato</taxon>
        <taxon>Dalbergieae</taxon>
        <taxon>Pterocarpus clade</taxon>
        <taxon>Stylosanthes</taxon>
    </lineage>
</organism>
<dbReference type="PROSITE" id="PS50935">
    <property type="entry name" value="SSB"/>
    <property type="match status" value="1"/>
</dbReference>
<evidence type="ECO:0000256" key="3">
    <source>
        <dbReference type="SAM" id="MobiDB-lite"/>
    </source>
</evidence>
<dbReference type="InterPro" id="IPR012340">
    <property type="entry name" value="NA-bd_OB-fold"/>
</dbReference>
<dbReference type="InterPro" id="IPR000424">
    <property type="entry name" value="Primosome_PriB/ssb"/>
</dbReference>
<reference evidence="4 5" key="1">
    <citation type="journal article" date="2023" name="Plants (Basel)">
        <title>Bridging the Gap: Combining Genomics and Transcriptomics Approaches to Understand Stylosanthes scabra, an Orphan Legume from the Brazilian Caatinga.</title>
        <authorList>
            <person name="Ferreira-Neto J.R.C."/>
            <person name="da Silva M.D."/>
            <person name="Binneck E."/>
            <person name="de Melo N.F."/>
            <person name="da Silva R.H."/>
            <person name="de Melo A.L.T.M."/>
            <person name="Pandolfi V."/>
            <person name="Bustamante F.O."/>
            <person name="Brasileiro-Vidal A.C."/>
            <person name="Benko-Iseppon A.M."/>
        </authorList>
    </citation>
    <scope>NUCLEOTIDE SEQUENCE [LARGE SCALE GENOMIC DNA]</scope>
    <source>
        <tissue evidence="4">Leaves</tissue>
    </source>
</reference>
<evidence type="ECO:0000256" key="2">
    <source>
        <dbReference type="PROSITE-ProRule" id="PRU00252"/>
    </source>
</evidence>
<protein>
    <submittedName>
        <fullName evidence="4">Uncharacterized protein</fullName>
    </submittedName>
</protein>
<accession>A0ABU6SD12</accession>
<keyword evidence="1 2" id="KW-0238">DNA-binding</keyword>
<name>A0ABU6SD12_9FABA</name>
<keyword evidence="5" id="KW-1185">Reference proteome</keyword>
<gene>
    <name evidence="4" type="ORF">PIB30_034203</name>
</gene>
<proteinExistence type="predicted"/>
<dbReference type="SUPFAM" id="SSF50249">
    <property type="entry name" value="Nucleic acid-binding proteins"/>
    <property type="match status" value="1"/>
</dbReference>
<dbReference type="InterPro" id="IPR011344">
    <property type="entry name" value="ssDNA-bd"/>
</dbReference>
<dbReference type="PANTHER" id="PTHR10302:SF23">
    <property type="entry name" value="PROTEIN OSB4, CHLOROPLASTIC"/>
    <property type="match status" value="1"/>
</dbReference>
<dbReference type="Gene3D" id="2.40.50.140">
    <property type="entry name" value="Nucleic acid-binding proteins"/>
    <property type="match status" value="1"/>
</dbReference>
<feature type="region of interest" description="Disordered" evidence="3">
    <location>
        <begin position="24"/>
        <end position="49"/>
    </location>
</feature>
<dbReference type="Proteomes" id="UP001341840">
    <property type="component" value="Unassembled WGS sequence"/>
</dbReference>
<dbReference type="EMBL" id="JASCZI010060573">
    <property type="protein sequence ID" value="MED6134084.1"/>
    <property type="molecule type" value="Genomic_DNA"/>
</dbReference>
<feature type="region of interest" description="Disordered" evidence="3">
    <location>
        <begin position="391"/>
        <end position="410"/>
    </location>
</feature>
<evidence type="ECO:0000313" key="4">
    <source>
        <dbReference type="EMBL" id="MED6134084.1"/>
    </source>
</evidence>
<evidence type="ECO:0000313" key="5">
    <source>
        <dbReference type="Proteomes" id="UP001341840"/>
    </source>
</evidence>
<sequence>MNSLRRALRLIAAPTDSTALILRSYSSSSSTTRRRTKSIPPPPTDISAASTAEIPRPKEIPFQPKVANTVNLIGQVRMPVQFQTFPDGRTYAATVITRQESHSSPFLWIPVIFEGDLAHSAACHLKEDDIIYIAGQLSADPPLGENQTQSNNNIQVVVQSLNFVQGYPQLEKISSTSKQDRAASEEHAIDNSWNDLLSNPFEWWDVRYSKENPKGAAFERKTDGELLFINSSTPKWLQDKLDSMTIDLKPELKHSTDDLKKDRDSSPAPWADLLNDPKQWTDYRDSKRDGLVNPRFPDLKRKDGNGAVWLNKAPSWLLSRLKDLKFDVPAVKSKQAKDSKGDQCWNDLVNNPTKWWDNRIDKRNPKAPDFKHKETGEVLWLNNCPSWVSSKLPPIKPKQSAEFGKTKLVS</sequence>
<dbReference type="PANTHER" id="PTHR10302">
    <property type="entry name" value="SINGLE-STRANDED DNA-BINDING PROTEIN"/>
    <property type="match status" value="1"/>
</dbReference>
<evidence type="ECO:0000256" key="1">
    <source>
        <dbReference type="ARBA" id="ARBA00023125"/>
    </source>
</evidence>
<comment type="caution">
    <text evidence="4">The sequence shown here is derived from an EMBL/GenBank/DDBJ whole genome shotgun (WGS) entry which is preliminary data.</text>
</comment>